<name>A0A7W4UNE6_9MICO</name>
<reference evidence="3 4" key="1">
    <citation type="submission" date="2020-08" db="EMBL/GenBank/DDBJ databases">
        <title>Sequencing the genomes of 1000 actinobacteria strains.</title>
        <authorList>
            <person name="Klenk H.-P."/>
        </authorList>
    </citation>
    <scope>NUCLEOTIDE SEQUENCE [LARGE SCALE GENOMIC DNA]</scope>
    <source>
        <strain evidence="3 4">DSM 20419</strain>
    </source>
</reference>
<keyword evidence="2" id="KW-0472">Membrane</keyword>
<gene>
    <name evidence="3" type="ORF">FHX72_001703</name>
</gene>
<sequence>MSPPPAAPNFGAQSQPQPPQNGYGQQQNHHSFLPAQSVGKKLKGLAVTALVVGIVAFLIGLVPVLGLLVGFVAIVFGVLALSKGQSRPMAVVGIVLASLAVVASIGTTIGLGGSGDADEPVAAVATTEATAAAEVEAVVEVPAEPVEEAPAVTPTQAPAEPVPADAYGGYPDQQLSFVTVADQHLDAYDAASTELQESEAIRSRDAALCETVPGGATQQWVGKIIEIGANDEGKAHVRIEIAENMVFQTWNNAFSDIGDNTLIEPGTPMFTALTSMEEGQLVTFSGTLLTGTDSCLKKANLTDAFYAVDPNWLMVFSDIRAQ</sequence>
<keyword evidence="2" id="KW-0812">Transmembrane</keyword>
<comment type="caution">
    <text evidence="3">The sequence shown here is derived from an EMBL/GenBank/DDBJ whole genome shotgun (WGS) entry which is preliminary data.</text>
</comment>
<evidence type="ECO:0000313" key="3">
    <source>
        <dbReference type="EMBL" id="MBB2957566.1"/>
    </source>
</evidence>
<keyword evidence="4" id="KW-1185">Reference proteome</keyword>
<evidence type="ECO:0000256" key="1">
    <source>
        <dbReference type="SAM" id="MobiDB-lite"/>
    </source>
</evidence>
<feature type="transmembrane region" description="Helical" evidence="2">
    <location>
        <begin position="46"/>
        <end position="79"/>
    </location>
</feature>
<dbReference type="AlphaFoldDB" id="A0A7W4UNE6"/>
<evidence type="ECO:0000256" key="2">
    <source>
        <dbReference type="SAM" id="Phobius"/>
    </source>
</evidence>
<dbReference type="EMBL" id="JACHWJ010000002">
    <property type="protein sequence ID" value="MBB2957566.1"/>
    <property type="molecule type" value="Genomic_DNA"/>
</dbReference>
<keyword evidence="2" id="KW-1133">Transmembrane helix</keyword>
<dbReference type="RefSeq" id="WP_183624332.1">
    <property type="nucleotide sequence ID" value="NZ_JACHWJ010000002.1"/>
</dbReference>
<dbReference type="Proteomes" id="UP000545286">
    <property type="component" value="Unassembled WGS sequence"/>
</dbReference>
<evidence type="ECO:0000313" key="4">
    <source>
        <dbReference type="Proteomes" id="UP000545286"/>
    </source>
</evidence>
<organism evidence="3 4">
    <name type="scientific">Pseudoclavibacter helvolus</name>
    <dbReference type="NCBI Taxonomy" id="255205"/>
    <lineage>
        <taxon>Bacteria</taxon>
        <taxon>Bacillati</taxon>
        <taxon>Actinomycetota</taxon>
        <taxon>Actinomycetes</taxon>
        <taxon>Micrococcales</taxon>
        <taxon>Microbacteriaceae</taxon>
        <taxon>Pseudoclavibacter</taxon>
    </lineage>
</organism>
<evidence type="ECO:0008006" key="5">
    <source>
        <dbReference type="Google" id="ProtNLM"/>
    </source>
</evidence>
<feature type="transmembrane region" description="Helical" evidence="2">
    <location>
        <begin position="91"/>
        <end position="111"/>
    </location>
</feature>
<proteinExistence type="predicted"/>
<protein>
    <recommendedName>
        <fullName evidence="5">DUF4190 domain-containing protein</fullName>
    </recommendedName>
</protein>
<accession>A0A7W4UNE6</accession>
<feature type="region of interest" description="Disordered" evidence="1">
    <location>
        <begin position="1"/>
        <end position="28"/>
    </location>
</feature>